<evidence type="ECO:0008006" key="4">
    <source>
        <dbReference type="Google" id="ProtNLM"/>
    </source>
</evidence>
<feature type="chain" id="PRO_5011754953" description="Copper(I)-binding protein" evidence="1">
    <location>
        <begin position="20"/>
        <end position="146"/>
    </location>
</feature>
<dbReference type="Proteomes" id="UP000199054">
    <property type="component" value="Unassembled WGS sequence"/>
</dbReference>
<feature type="signal peptide" evidence="1">
    <location>
        <begin position="1"/>
        <end position="19"/>
    </location>
</feature>
<proteinExistence type="predicted"/>
<dbReference type="STRING" id="34002.SAMN04489859_101444"/>
<evidence type="ECO:0000313" key="3">
    <source>
        <dbReference type="Proteomes" id="UP000199054"/>
    </source>
</evidence>
<dbReference type="Pfam" id="PF04314">
    <property type="entry name" value="PCuAC"/>
    <property type="match status" value="1"/>
</dbReference>
<dbReference type="Gene3D" id="2.60.40.1890">
    <property type="entry name" value="PCu(A)C copper chaperone"/>
    <property type="match status" value="1"/>
</dbReference>
<dbReference type="PANTHER" id="PTHR36302">
    <property type="entry name" value="BLR7088 PROTEIN"/>
    <property type="match status" value="1"/>
</dbReference>
<evidence type="ECO:0000313" key="2">
    <source>
        <dbReference type="EMBL" id="SEN72102.1"/>
    </source>
</evidence>
<dbReference type="AlphaFoldDB" id="A0A1H8IUF4"/>
<dbReference type="InterPro" id="IPR007410">
    <property type="entry name" value="LpqE-like"/>
</dbReference>
<name>A0A1H8IUF4_9RHOB</name>
<dbReference type="RefSeq" id="WP_090612393.1">
    <property type="nucleotide sequence ID" value="NZ_CP067124.1"/>
</dbReference>
<protein>
    <recommendedName>
        <fullName evidence="4">Copper(I)-binding protein</fullName>
    </recommendedName>
</protein>
<gene>
    <name evidence="2" type="ORF">SAMN04489859_101444</name>
</gene>
<reference evidence="2 3" key="1">
    <citation type="submission" date="2016-10" db="EMBL/GenBank/DDBJ databases">
        <authorList>
            <person name="de Groot N.N."/>
        </authorList>
    </citation>
    <scope>NUCLEOTIDE SEQUENCE [LARGE SCALE GENOMIC DNA]</scope>
    <source>
        <strain evidence="2 3">DSM 8512</strain>
    </source>
</reference>
<dbReference type="SUPFAM" id="SSF110087">
    <property type="entry name" value="DR1885-like metal-binding protein"/>
    <property type="match status" value="1"/>
</dbReference>
<accession>A0A1H8IUF4</accession>
<organism evidence="2 3">
    <name type="scientific">Paracoccus alcaliphilus</name>
    <dbReference type="NCBI Taxonomy" id="34002"/>
    <lineage>
        <taxon>Bacteria</taxon>
        <taxon>Pseudomonadati</taxon>
        <taxon>Pseudomonadota</taxon>
        <taxon>Alphaproteobacteria</taxon>
        <taxon>Rhodobacterales</taxon>
        <taxon>Paracoccaceae</taxon>
        <taxon>Paracoccus</taxon>
    </lineage>
</organism>
<sequence length="146" mass="15226">MRLAACAALALLLPVAAHAEASLTLTDGFVRSSNPKSGAAFMVIGNEGDSECRLTAVLSEAAERAELHTHLEEDGVMKMVGIDGGIAIPAGQTHRLERGGDHVMLLGLHQPLAEGQTVPLSLDFGDCGMVEAELPVQNRNDAGHGH</sequence>
<keyword evidence="1" id="KW-0732">Signal</keyword>
<dbReference type="OrthoDB" id="9796962at2"/>
<dbReference type="InterPro" id="IPR036182">
    <property type="entry name" value="PCuAC_sf"/>
</dbReference>
<dbReference type="EMBL" id="FODE01000014">
    <property type="protein sequence ID" value="SEN72102.1"/>
    <property type="molecule type" value="Genomic_DNA"/>
</dbReference>
<keyword evidence="3" id="KW-1185">Reference proteome</keyword>
<dbReference type="PANTHER" id="PTHR36302:SF1">
    <property type="entry name" value="COPPER CHAPERONE PCU(A)C"/>
    <property type="match status" value="1"/>
</dbReference>
<dbReference type="InterPro" id="IPR058248">
    <property type="entry name" value="Lxx211020-like"/>
</dbReference>
<evidence type="ECO:0000256" key="1">
    <source>
        <dbReference type="SAM" id="SignalP"/>
    </source>
</evidence>